<dbReference type="GO" id="GO:0008124">
    <property type="term" value="F:4-alpha-hydroxytetrahydrobiopterin dehydratase activity"/>
    <property type="evidence" value="ECO:0007669"/>
    <property type="project" value="UniProtKB-UniRule"/>
</dbReference>
<dbReference type="PANTHER" id="PTHR42805">
    <property type="entry name" value="PTERIN-4-ALPHA-CARBINOLAMINE DEHYDRATASE-RELATED"/>
    <property type="match status" value="1"/>
</dbReference>
<sequence length="111" mass="12664">MEKLTTMHCEACRVGAPLVTEAEIKVLHAQIPHWNIIQENNINRLQRVFKFNNFAEALTFTNKAGALAEENGHHPDILTAYGQVTITWWSHKIKGLHKNDFIMAAKTDELQ</sequence>
<dbReference type="GO" id="GO:0006729">
    <property type="term" value="P:tetrahydrobiopterin biosynthetic process"/>
    <property type="evidence" value="ECO:0007669"/>
    <property type="project" value="InterPro"/>
</dbReference>
<dbReference type="OrthoDB" id="5294615at2"/>
<dbReference type="KEGG" id="ntt:TAO_0181"/>
<evidence type="ECO:0000256" key="3">
    <source>
        <dbReference type="ARBA" id="ARBA00023239"/>
    </source>
</evidence>
<dbReference type="PANTHER" id="PTHR42805:SF1">
    <property type="entry name" value="PTERIN-4-ALPHA-CARBINOLAMINE DEHYDRATASE-RELATED"/>
    <property type="match status" value="1"/>
</dbReference>
<keyword evidence="3 4" id="KW-0456">Lyase</keyword>
<proteinExistence type="inferred from homology"/>
<gene>
    <name evidence="5" type="ORF">TAO_0181</name>
</gene>
<reference evidence="5 6" key="1">
    <citation type="journal article" date="2017" name="ISME J.">
        <title>An acid-tolerant ammonia-oxidizing ?-proteobacterium from soil.</title>
        <authorList>
            <person name="Hayatsu M."/>
            <person name="Tago K."/>
            <person name="Uchiyama I."/>
            <person name="Toyoda A."/>
            <person name="Wang Y."/>
            <person name="Shimomura Y."/>
            <person name="Okubo T."/>
            <person name="Kurisu F."/>
            <person name="Hirono Y."/>
            <person name="Nonaka K."/>
            <person name="Akiyama H."/>
            <person name="Itoh T."/>
            <person name="Takami H."/>
        </authorList>
    </citation>
    <scope>NUCLEOTIDE SEQUENCE [LARGE SCALE GENOMIC DNA]</scope>
    <source>
        <strain evidence="5 6">TAO100</strain>
    </source>
</reference>
<dbReference type="AlphaFoldDB" id="A0A1Q2SK80"/>
<keyword evidence="6" id="KW-1185">Reference proteome</keyword>
<evidence type="ECO:0000256" key="1">
    <source>
        <dbReference type="ARBA" id="ARBA00001554"/>
    </source>
</evidence>
<dbReference type="InterPro" id="IPR050376">
    <property type="entry name" value="Pterin-4-alpha-carb_dehyd"/>
</dbReference>
<dbReference type="CDD" id="cd00913">
    <property type="entry name" value="PCD_DCoH_subfamily_a"/>
    <property type="match status" value="1"/>
</dbReference>
<comment type="catalytic activity">
    <reaction evidence="1 4">
        <text>(4aS,6R)-4a-hydroxy-L-erythro-5,6,7,8-tetrahydrobiopterin = (6R)-L-erythro-6,7-dihydrobiopterin + H2O</text>
        <dbReference type="Rhea" id="RHEA:11920"/>
        <dbReference type="ChEBI" id="CHEBI:15377"/>
        <dbReference type="ChEBI" id="CHEBI:15642"/>
        <dbReference type="ChEBI" id="CHEBI:43120"/>
        <dbReference type="EC" id="4.2.1.96"/>
    </reaction>
</comment>
<dbReference type="Gene3D" id="3.30.1360.20">
    <property type="entry name" value="Transcriptional coactivator/pterin dehydratase"/>
    <property type="match status" value="1"/>
</dbReference>
<evidence type="ECO:0000313" key="5">
    <source>
        <dbReference type="EMBL" id="BAW79551.1"/>
    </source>
</evidence>
<dbReference type="Pfam" id="PF01329">
    <property type="entry name" value="Pterin_4a"/>
    <property type="match status" value="1"/>
</dbReference>
<evidence type="ECO:0000313" key="6">
    <source>
        <dbReference type="Proteomes" id="UP000243679"/>
    </source>
</evidence>
<evidence type="ECO:0000256" key="2">
    <source>
        <dbReference type="ARBA" id="ARBA00006472"/>
    </source>
</evidence>
<name>A0A1Q2SK80_9GAMM</name>
<dbReference type="Proteomes" id="UP000243679">
    <property type="component" value="Chromosome"/>
</dbReference>
<dbReference type="SUPFAM" id="SSF55248">
    <property type="entry name" value="PCD-like"/>
    <property type="match status" value="1"/>
</dbReference>
<dbReference type="RefSeq" id="WP_096526203.1">
    <property type="nucleotide sequence ID" value="NZ_AP014836.1"/>
</dbReference>
<dbReference type="HAMAP" id="MF_00434">
    <property type="entry name" value="Pterin_4_alpha"/>
    <property type="match status" value="1"/>
</dbReference>
<protein>
    <recommendedName>
        <fullName evidence="4">Putative pterin-4-alpha-carbinolamine dehydratase</fullName>
        <shortName evidence="4">PHS</shortName>
        <ecNumber evidence="4">4.2.1.96</ecNumber>
    </recommendedName>
    <alternativeName>
        <fullName evidence="4">4-alpha-hydroxy-tetrahydropterin dehydratase</fullName>
    </alternativeName>
    <alternativeName>
        <fullName evidence="4">Pterin carbinolamine dehydratase</fullName>
        <shortName evidence="4">PCD</shortName>
    </alternativeName>
</protein>
<organism evidence="5 6">
    <name type="scientific">Candidatus Nitrosoglobus terrae</name>
    <dbReference type="NCBI Taxonomy" id="1630141"/>
    <lineage>
        <taxon>Bacteria</taxon>
        <taxon>Pseudomonadati</taxon>
        <taxon>Pseudomonadota</taxon>
        <taxon>Gammaproteobacteria</taxon>
        <taxon>Chromatiales</taxon>
        <taxon>Chromatiaceae</taxon>
        <taxon>Candidatus Nitrosoglobus</taxon>
    </lineage>
</organism>
<dbReference type="InterPro" id="IPR001533">
    <property type="entry name" value="Pterin_deHydtase"/>
</dbReference>
<dbReference type="EC" id="4.2.1.96" evidence="4"/>
<evidence type="ECO:0000256" key="4">
    <source>
        <dbReference type="HAMAP-Rule" id="MF_00434"/>
    </source>
</evidence>
<dbReference type="EMBL" id="AP014836">
    <property type="protein sequence ID" value="BAW79551.1"/>
    <property type="molecule type" value="Genomic_DNA"/>
</dbReference>
<dbReference type="InterPro" id="IPR036428">
    <property type="entry name" value="PCD_sf"/>
</dbReference>
<accession>A0A1Q2SK80</accession>
<comment type="similarity">
    <text evidence="2 4">Belongs to the pterin-4-alpha-carbinolamine dehydratase family.</text>
</comment>
<dbReference type="NCBIfam" id="NF002016">
    <property type="entry name" value="PRK00823.1-1"/>
    <property type="match status" value="1"/>
</dbReference>